<dbReference type="Proteomes" id="UP001499909">
    <property type="component" value="Unassembled WGS sequence"/>
</dbReference>
<evidence type="ECO:0000313" key="1">
    <source>
        <dbReference type="EMBL" id="GAA3953898.1"/>
    </source>
</evidence>
<organism evidence="1 2">
    <name type="scientific">Hymenobacter algoricola</name>
    <dbReference type="NCBI Taxonomy" id="486267"/>
    <lineage>
        <taxon>Bacteria</taxon>
        <taxon>Pseudomonadati</taxon>
        <taxon>Bacteroidota</taxon>
        <taxon>Cytophagia</taxon>
        <taxon>Cytophagales</taxon>
        <taxon>Hymenobacteraceae</taxon>
        <taxon>Hymenobacter</taxon>
    </lineage>
</organism>
<sequence length="231" mass="24975">MATTPTPASALLPDPFGLRNLNQLVDENIAGLQAIWYTEASNLLTWPEVGALLIEQTLLLKPGATWYQLLSTRGSMRYKATPKDLGRHGSGFTHKLTGALAKHTEGLAAGLETLGGRRLVLLYRDLNGQVQLVGTPEQPCEFKDSYDSGDQPFGNRNGYDFTISAETARRARPYRGTWAVSGLGLQYAVELQQGNGGSVELRTAGGVLLATVLAGKTVILKSGFRLNFQVQ</sequence>
<protein>
    <submittedName>
        <fullName evidence="1">Uncharacterized protein</fullName>
    </submittedName>
</protein>
<dbReference type="RefSeq" id="WP_345117692.1">
    <property type="nucleotide sequence ID" value="NZ_BAABDH010000112.1"/>
</dbReference>
<name>A0ABP7NU70_9BACT</name>
<accession>A0ABP7NU70</accession>
<dbReference type="EMBL" id="BAABDH010000112">
    <property type="protein sequence ID" value="GAA3953898.1"/>
    <property type="molecule type" value="Genomic_DNA"/>
</dbReference>
<proteinExistence type="predicted"/>
<reference evidence="2" key="1">
    <citation type="journal article" date="2019" name="Int. J. Syst. Evol. Microbiol.">
        <title>The Global Catalogue of Microorganisms (GCM) 10K type strain sequencing project: providing services to taxonomists for standard genome sequencing and annotation.</title>
        <authorList>
            <consortium name="The Broad Institute Genomics Platform"/>
            <consortium name="The Broad Institute Genome Sequencing Center for Infectious Disease"/>
            <person name="Wu L."/>
            <person name="Ma J."/>
        </authorList>
    </citation>
    <scope>NUCLEOTIDE SEQUENCE [LARGE SCALE GENOMIC DNA]</scope>
    <source>
        <strain evidence="2">JCM 17214</strain>
    </source>
</reference>
<evidence type="ECO:0000313" key="2">
    <source>
        <dbReference type="Proteomes" id="UP001499909"/>
    </source>
</evidence>
<gene>
    <name evidence="1" type="ORF">GCM10022406_39480</name>
</gene>
<comment type="caution">
    <text evidence="1">The sequence shown here is derived from an EMBL/GenBank/DDBJ whole genome shotgun (WGS) entry which is preliminary data.</text>
</comment>
<keyword evidence="2" id="KW-1185">Reference proteome</keyword>